<accession>A0ABW7E891</accession>
<protein>
    <submittedName>
        <fullName evidence="2">Uncharacterized protein</fullName>
    </submittedName>
</protein>
<reference evidence="2 3" key="1">
    <citation type="submission" date="2024-10" db="EMBL/GenBank/DDBJ databases">
        <title>Draft genome assembly of a novel steroid transforming actinomycete isolated from African clawed frog Xenopus laevis.</title>
        <authorList>
            <person name="Bragin E."/>
            <person name="Kollerov V."/>
            <person name="Donova M.V."/>
        </authorList>
    </citation>
    <scope>NUCLEOTIDE SEQUENCE [LARGE SCALE GENOMIC DNA]</scope>
    <source>
        <strain evidence="2 3">MTOC-St3</strain>
    </source>
</reference>
<evidence type="ECO:0000313" key="3">
    <source>
        <dbReference type="Proteomes" id="UP001605990"/>
    </source>
</evidence>
<proteinExistence type="predicted"/>
<feature type="region of interest" description="Disordered" evidence="1">
    <location>
        <begin position="55"/>
        <end position="75"/>
    </location>
</feature>
<comment type="caution">
    <text evidence="2">The sequence shown here is derived from an EMBL/GenBank/DDBJ whole genome shotgun (WGS) entry which is preliminary data.</text>
</comment>
<keyword evidence="3" id="KW-1185">Reference proteome</keyword>
<feature type="compositionally biased region" description="Low complexity" evidence="1">
    <location>
        <begin position="64"/>
        <end position="75"/>
    </location>
</feature>
<dbReference type="Proteomes" id="UP001605990">
    <property type="component" value="Unassembled WGS sequence"/>
</dbReference>
<dbReference type="EMBL" id="JBIENY010000417">
    <property type="protein sequence ID" value="MFG6299381.1"/>
    <property type="molecule type" value="Genomic_DNA"/>
</dbReference>
<sequence length="75" mass="8317">MARIRIWIDPQHRDGIVCEHAITPSRKSRDPIAGCTGRARYQVMCSEHGAVAEPHGLRTLAESTRPPTATTTRQP</sequence>
<name>A0ABW7E891_STRRO</name>
<evidence type="ECO:0000313" key="2">
    <source>
        <dbReference type="EMBL" id="MFG6299381.1"/>
    </source>
</evidence>
<organism evidence="2 3">
    <name type="scientific">Streptomyces rochei</name>
    <name type="common">Streptomyces parvullus</name>
    <dbReference type="NCBI Taxonomy" id="1928"/>
    <lineage>
        <taxon>Bacteria</taxon>
        <taxon>Bacillati</taxon>
        <taxon>Actinomycetota</taxon>
        <taxon>Actinomycetes</taxon>
        <taxon>Kitasatosporales</taxon>
        <taxon>Streptomycetaceae</taxon>
        <taxon>Streptomyces</taxon>
        <taxon>Streptomyces rochei group</taxon>
    </lineage>
</organism>
<dbReference type="RefSeq" id="WP_394395303.1">
    <property type="nucleotide sequence ID" value="NZ_JBIENY010000417.1"/>
</dbReference>
<gene>
    <name evidence="2" type="ORF">ACGU38_28985</name>
</gene>
<evidence type="ECO:0000256" key="1">
    <source>
        <dbReference type="SAM" id="MobiDB-lite"/>
    </source>
</evidence>